<dbReference type="EMBL" id="AZGZ01000035">
    <property type="protein sequence ID" value="KZZ87337.1"/>
    <property type="molecule type" value="Genomic_DNA"/>
</dbReference>
<feature type="region of interest" description="Disordered" evidence="4">
    <location>
        <begin position="593"/>
        <end position="628"/>
    </location>
</feature>
<feature type="repeat" description="RCC1" evidence="3">
    <location>
        <begin position="385"/>
        <end position="445"/>
    </location>
</feature>
<dbReference type="InterPro" id="IPR002110">
    <property type="entry name" value="Ankyrin_rpt"/>
</dbReference>
<accession>A0A167VCH8</accession>
<feature type="compositionally biased region" description="Polar residues" evidence="4">
    <location>
        <begin position="1387"/>
        <end position="1399"/>
    </location>
</feature>
<feature type="compositionally biased region" description="Acidic residues" evidence="4">
    <location>
        <begin position="197"/>
        <end position="211"/>
    </location>
</feature>
<organism evidence="6 7">
    <name type="scientific">Ascosphaera apis ARSEF 7405</name>
    <dbReference type="NCBI Taxonomy" id="392613"/>
    <lineage>
        <taxon>Eukaryota</taxon>
        <taxon>Fungi</taxon>
        <taxon>Dikarya</taxon>
        <taxon>Ascomycota</taxon>
        <taxon>Pezizomycotina</taxon>
        <taxon>Eurotiomycetes</taxon>
        <taxon>Eurotiomycetidae</taxon>
        <taxon>Onygenales</taxon>
        <taxon>Ascosphaeraceae</taxon>
        <taxon>Ascosphaera</taxon>
    </lineage>
</organism>
<dbReference type="SUPFAM" id="SSF48403">
    <property type="entry name" value="Ankyrin repeat"/>
    <property type="match status" value="1"/>
</dbReference>
<feature type="compositionally biased region" description="Polar residues" evidence="4">
    <location>
        <begin position="1413"/>
        <end position="1435"/>
    </location>
</feature>
<feature type="compositionally biased region" description="Low complexity" evidence="4">
    <location>
        <begin position="1277"/>
        <end position="1290"/>
    </location>
</feature>
<feature type="compositionally biased region" description="Polar residues" evidence="4">
    <location>
        <begin position="1219"/>
        <end position="1251"/>
    </location>
</feature>
<reference evidence="6 7" key="1">
    <citation type="journal article" date="2016" name="Genome Biol. Evol.">
        <title>Divergent and convergent evolution of fungal pathogenicity.</title>
        <authorList>
            <person name="Shang Y."/>
            <person name="Xiao G."/>
            <person name="Zheng P."/>
            <person name="Cen K."/>
            <person name="Zhan S."/>
            <person name="Wang C."/>
        </authorList>
    </citation>
    <scope>NUCLEOTIDE SEQUENCE [LARGE SCALE GENOMIC DNA]</scope>
    <source>
        <strain evidence="6 7">ARSEF 7405</strain>
    </source>
</reference>
<dbReference type="OrthoDB" id="1893551at2759"/>
<dbReference type="PRINTS" id="PR00633">
    <property type="entry name" value="RCCNDNSATION"/>
</dbReference>
<keyword evidence="1" id="KW-0677">Repeat</keyword>
<dbReference type="SMART" id="SM00225">
    <property type="entry name" value="BTB"/>
    <property type="match status" value="1"/>
</dbReference>
<sequence>MTLPPSSSLLHAFLHDDIPSFASLLTSATFAASRQSLNITASSRSTIITPSDLNARDPFGRTLLHLIASSSKPTASEFARVLLEAVPISYLDIYAQDSENGWNALHRALYAGNIGVARMLLHRDAQESLDFKRKGKGKMRDNGAGAAGGGGGLLWVKDREGNTPFDLFAQTIRKRDIAGSGSSSTGEGSINRRDLQDYEEEEDEDDFDDVDMDNTHVAKTKTVNPSTNLSADQVFTFGSNKNFSLGLGDHDDRTFPEQVSLTRPDHLLHRFYKDHQIMRLTQRGIDPATVDIPDVESIADIPTIIRTQPIIVQDVIMSKLSTAILTSDPESNLYMAGFGPGGRLGTGDEGTRFTFSCITGGGLASKRIIAVALGQDHSIAVTDHGDIFSWGTNKFGQLGYTLPASTDDAVVPMQLYPRQIFNPFKREVVLGAAASSIHSAVFTTSGLYTFGKNEGQLGFMDADARSLKCQIIPRKVGAALFSAPIKQVCAIERATTVLLENRDVWCFTHYGYSKIVFPLDSPASSLIRDSFLSTRYGKEANKIVKITAGGNTIVGLSSFGEVYAVELPYSKHDGASSSSAALQSFSGTASVSTSGSGAGGGGNSGVFPPSGTASPSTTNPTKCRNAIPPPTRVWSLKKSFMAARDVAVGRDGSIILSTESGSAWRREKRVKKKSSADAAIDREFKFVRVFGLARVVAVRSNAFGAYAAVTRGSDVARTGIEMPEKTIWDDLRWLIPLGIGDVVHNLHEKAVDLMRVWPGEAGYNIEADEAQLVAKCEQCFAGLEGERGLVWLGVDGHDVKFPIHQFLLMARSPVLSELLIKLKTTKNEMIPGLLHIDLCENGRINITFDKGIDFLAVFDIWIYAYTDKTYDIWLRLRLRNLSFGSRQFDIRLNVMKIAAALDLCALERSARLQDMPVKRLHLDMERAFSSNPHIFDDADVALELEGGVLVYAHSSLLVQRSLFFKNMFHGMSAGRWLSARHSDRNGTTRIDLRHIDPFVFKFVLRFIYVDTDDELFDDVKCDTLDELIDIIISVMAVANELMIDRLAQVCQKILGRYVTTRNVCPLLNTVAPCFVRAFKNASLEYICINLETMLEGNYLNDLDVDLISDLDNVCHENQLACEPVARGRDSEEFWFERYPELVPLIEENKQRRVDAMRLKSRLHEDEEKFRRNRVEKVDSSVSTSASKTDDVSTPTRPPALRSKVSAGDMMFEMEEESFTPVTETDASLSRQPSISTPVLKQQPWNSETPSRPRTDLSAIMAEASASTTPQSVRSTQALPATPSSATSARLSQKERKKLKQQQMREMMMEEEEKNLFRSSPWQRQQQVASTSASAKKQQSPAQASPSLSTMASSPSSFKSPQPGAARASSSKPGMTLRQTVAGGVGAQENSFSKGDQQQLALHPPSASRVAPLQAQQQRGPVVNPNSPFAKQTPQHAPTLPRPGPSALSNSLNSPRGAPPSPATPSSQTPQPIRSIRYNTSPPDPTPAELALRQNSLTSSTPTRSSLAAILLEQQTEKDVIREAATARHNLEEIQLEQQFQEWWDQESKRVQQQAESEAARNAKKQSKGKSGKGRHGDSSHVGGKGKVKEQKAGEGSQQVKATVSGPAGQKKKRGNKDTSSNQPPAANNPDKQSKPPQGPSRHSENRRGHHGHGKGGGSGGGHGPRDNTNKKGKSQGSQGQVST</sequence>
<feature type="region of interest" description="Disordered" evidence="4">
    <location>
        <begin position="1543"/>
        <end position="1683"/>
    </location>
</feature>
<dbReference type="Gene3D" id="1.25.40.20">
    <property type="entry name" value="Ankyrin repeat-containing domain"/>
    <property type="match status" value="1"/>
</dbReference>
<feature type="compositionally biased region" description="Basic residues" evidence="4">
    <location>
        <begin position="1561"/>
        <end position="1573"/>
    </location>
</feature>
<feature type="repeat" description="ANK" evidence="2">
    <location>
        <begin position="100"/>
        <end position="132"/>
    </location>
</feature>
<dbReference type="Gene3D" id="2.130.10.30">
    <property type="entry name" value="Regulator of chromosome condensation 1/beta-lactamase-inhibitor protein II"/>
    <property type="match status" value="1"/>
</dbReference>
<comment type="caution">
    <text evidence="6">The sequence shown here is derived from an EMBL/GenBank/DDBJ whole genome shotgun (WGS) entry which is preliminary data.</text>
</comment>
<dbReference type="SMART" id="SM00248">
    <property type="entry name" value="ANK"/>
    <property type="match status" value="2"/>
</dbReference>
<evidence type="ECO:0000256" key="1">
    <source>
        <dbReference type="ARBA" id="ARBA00022737"/>
    </source>
</evidence>
<dbReference type="InterPro" id="IPR051625">
    <property type="entry name" value="Signaling_Regulatory_Domain"/>
</dbReference>
<dbReference type="InterPro" id="IPR011333">
    <property type="entry name" value="SKP1/BTB/POZ_sf"/>
</dbReference>
<evidence type="ECO:0000313" key="6">
    <source>
        <dbReference type="EMBL" id="KZZ87337.1"/>
    </source>
</evidence>
<name>A0A167VCH8_9EURO</name>
<evidence type="ECO:0000256" key="3">
    <source>
        <dbReference type="PROSITE-ProRule" id="PRU00235"/>
    </source>
</evidence>
<feature type="region of interest" description="Disordered" evidence="4">
    <location>
        <begin position="178"/>
        <end position="211"/>
    </location>
</feature>
<feature type="compositionally biased region" description="Polar residues" evidence="4">
    <location>
        <begin position="1674"/>
        <end position="1683"/>
    </location>
</feature>
<dbReference type="PANTHER" id="PTHR22872:SF2">
    <property type="entry name" value="INHIBITOR OF BRUTON TYROSINE KINASE"/>
    <property type="match status" value="1"/>
</dbReference>
<dbReference type="SUPFAM" id="SSF54695">
    <property type="entry name" value="POZ domain"/>
    <property type="match status" value="1"/>
</dbReference>
<evidence type="ECO:0000259" key="5">
    <source>
        <dbReference type="PROSITE" id="PS50097"/>
    </source>
</evidence>
<dbReference type="Gene3D" id="3.30.710.10">
    <property type="entry name" value="Potassium Channel Kv1.1, Chain A"/>
    <property type="match status" value="1"/>
</dbReference>
<keyword evidence="7" id="KW-1185">Reference proteome</keyword>
<dbReference type="Proteomes" id="UP000242877">
    <property type="component" value="Unassembled WGS sequence"/>
</dbReference>
<feature type="compositionally biased region" description="Polar residues" evidence="4">
    <location>
        <begin position="1179"/>
        <end position="1194"/>
    </location>
</feature>
<feature type="compositionally biased region" description="Polar residues" evidence="4">
    <location>
        <begin position="612"/>
        <end position="622"/>
    </location>
</feature>
<evidence type="ECO:0000256" key="2">
    <source>
        <dbReference type="PROSITE-ProRule" id="PRU00023"/>
    </source>
</evidence>
<dbReference type="InterPro" id="IPR009091">
    <property type="entry name" value="RCC1/BLIP-II"/>
</dbReference>
<feature type="region of interest" description="Disordered" evidence="4">
    <location>
        <begin position="1170"/>
        <end position="1503"/>
    </location>
</feature>
<feature type="compositionally biased region" description="Low complexity" evidence="4">
    <location>
        <begin position="1322"/>
        <end position="1356"/>
    </location>
</feature>
<feature type="compositionally biased region" description="Polar residues" evidence="4">
    <location>
        <begin position="1264"/>
        <end position="1276"/>
    </location>
</feature>
<dbReference type="Pfam" id="PF13540">
    <property type="entry name" value="RCC1_2"/>
    <property type="match status" value="1"/>
</dbReference>
<feature type="repeat" description="RCC1" evidence="3">
    <location>
        <begin position="331"/>
        <end position="384"/>
    </location>
</feature>
<dbReference type="PROSITE" id="PS50088">
    <property type="entry name" value="ANK_REPEAT"/>
    <property type="match status" value="1"/>
</dbReference>
<feature type="compositionally biased region" description="Polar residues" evidence="4">
    <location>
        <begin position="1367"/>
        <end position="1378"/>
    </location>
</feature>
<protein>
    <submittedName>
        <fullName evidence="6">BTB domain and ankyrin repeat protein</fullName>
    </submittedName>
</protein>
<proteinExistence type="predicted"/>
<gene>
    <name evidence="6" type="ORF">AAP_05718</name>
</gene>
<feature type="domain" description="BTB" evidence="5">
    <location>
        <begin position="938"/>
        <end position="1008"/>
    </location>
</feature>
<dbReference type="InterPro" id="IPR000210">
    <property type="entry name" value="BTB/POZ_dom"/>
</dbReference>
<dbReference type="Pfam" id="PF12796">
    <property type="entry name" value="Ank_2"/>
    <property type="match status" value="1"/>
</dbReference>
<dbReference type="SUPFAM" id="SSF50985">
    <property type="entry name" value="RCC1/BLIP-II"/>
    <property type="match status" value="1"/>
</dbReference>
<dbReference type="VEuPathDB" id="FungiDB:AAP_05718"/>
<dbReference type="PROSITE" id="PS50097">
    <property type="entry name" value="BTB"/>
    <property type="match status" value="1"/>
</dbReference>
<feature type="compositionally biased region" description="Low complexity" evidence="4">
    <location>
        <begin position="179"/>
        <end position="189"/>
    </location>
</feature>
<dbReference type="PROSITE" id="PS50012">
    <property type="entry name" value="RCC1_3"/>
    <property type="match status" value="2"/>
</dbReference>
<keyword evidence="2" id="KW-0040">ANK repeat</keyword>
<evidence type="ECO:0000313" key="7">
    <source>
        <dbReference type="Proteomes" id="UP000242877"/>
    </source>
</evidence>
<dbReference type="CDD" id="cd18186">
    <property type="entry name" value="BTB_POZ_ZBTB_KLHL-like"/>
    <property type="match status" value="1"/>
</dbReference>
<dbReference type="InterPro" id="IPR036770">
    <property type="entry name" value="Ankyrin_rpt-contain_sf"/>
</dbReference>
<dbReference type="PANTHER" id="PTHR22872">
    <property type="entry name" value="BTK-BINDING PROTEIN-RELATED"/>
    <property type="match status" value="1"/>
</dbReference>
<evidence type="ECO:0000256" key="4">
    <source>
        <dbReference type="SAM" id="MobiDB-lite"/>
    </source>
</evidence>
<dbReference type="InterPro" id="IPR000408">
    <property type="entry name" value="Reg_chr_condens"/>
</dbReference>
<dbReference type="Pfam" id="PF00651">
    <property type="entry name" value="BTB"/>
    <property type="match status" value="1"/>
</dbReference>